<feature type="transmembrane region" description="Helical" evidence="7">
    <location>
        <begin position="226"/>
        <end position="245"/>
    </location>
</feature>
<evidence type="ECO:0008006" key="10">
    <source>
        <dbReference type="Google" id="ProtNLM"/>
    </source>
</evidence>
<dbReference type="GO" id="GO:0055085">
    <property type="term" value="P:transmembrane transport"/>
    <property type="evidence" value="ECO:0007669"/>
    <property type="project" value="InterPro"/>
</dbReference>
<dbReference type="AlphaFoldDB" id="A0A2Z6GD31"/>
<dbReference type="RefSeq" id="WP_062627456.1">
    <property type="nucleotide sequence ID" value="NZ_AP018738.1"/>
</dbReference>
<dbReference type="InterPro" id="IPR037294">
    <property type="entry name" value="ABC_BtuC-like"/>
</dbReference>
<sequence>MTLDDWSLLYPALLAGLLVLTTHIPLGMRVLQRGVIFADLAIAQMAGLGVIAAGLFELEHSPLALQLCAVASALLGAALLAALERWPLAAREAGIGLLFVLAASGGILLMSRDVHAGEHLKDLLVGQILWVNHGQLTAVAVLSAVVLAALRTFGERLGHFGFYALFALAVTASVQLVGVYLVFASLIVPALATRTLMRNRLVIAFAIGSIGYVLGLWLSVWQDLPTGATIVWTMALTGGLAAIRYNPRHSPD</sequence>
<accession>A0A2Z6GD31</accession>
<dbReference type="InterPro" id="IPR001626">
    <property type="entry name" value="ABC_TroCD"/>
</dbReference>
<keyword evidence="6" id="KW-0813">Transport</keyword>
<evidence type="ECO:0000256" key="3">
    <source>
        <dbReference type="ARBA" id="ARBA00022692"/>
    </source>
</evidence>
<dbReference type="STRING" id="1188319.OYT1_02348"/>
<evidence type="ECO:0000256" key="5">
    <source>
        <dbReference type="ARBA" id="ARBA00023136"/>
    </source>
</evidence>
<evidence type="ECO:0000256" key="1">
    <source>
        <dbReference type="ARBA" id="ARBA00004141"/>
    </source>
</evidence>
<organism evidence="8 9">
    <name type="scientific">Ferriphaselus amnicola</name>
    <dbReference type="NCBI Taxonomy" id="1188319"/>
    <lineage>
        <taxon>Bacteria</taxon>
        <taxon>Pseudomonadati</taxon>
        <taxon>Pseudomonadota</taxon>
        <taxon>Betaproteobacteria</taxon>
        <taxon>Nitrosomonadales</taxon>
        <taxon>Gallionellaceae</taxon>
        <taxon>Ferriphaselus</taxon>
    </lineage>
</organism>
<comment type="subcellular location">
    <subcellularLocation>
        <location evidence="6">Cell membrane</location>
        <topology evidence="6">Multi-pass membrane protein</topology>
    </subcellularLocation>
    <subcellularLocation>
        <location evidence="1">Membrane</location>
        <topology evidence="1">Multi-pass membrane protein</topology>
    </subcellularLocation>
</comment>
<keyword evidence="4 7" id="KW-1133">Transmembrane helix</keyword>
<evidence type="ECO:0000256" key="7">
    <source>
        <dbReference type="SAM" id="Phobius"/>
    </source>
</evidence>
<dbReference type="PANTHER" id="PTHR30477">
    <property type="entry name" value="ABC-TRANSPORTER METAL-BINDING PROTEIN"/>
    <property type="match status" value="1"/>
</dbReference>
<dbReference type="SUPFAM" id="SSF81345">
    <property type="entry name" value="ABC transporter involved in vitamin B12 uptake, BtuC"/>
    <property type="match status" value="1"/>
</dbReference>
<dbReference type="PANTHER" id="PTHR30477:SF19">
    <property type="entry name" value="METAL ABC TRANSPORTER PERMEASE"/>
    <property type="match status" value="1"/>
</dbReference>
<feature type="transmembrane region" description="Helical" evidence="7">
    <location>
        <begin position="162"/>
        <end position="189"/>
    </location>
</feature>
<evidence type="ECO:0000256" key="4">
    <source>
        <dbReference type="ARBA" id="ARBA00022989"/>
    </source>
</evidence>
<dbReference type="OrthoDB" id="14209at2"/>
<dbReference type="GO" id="GO:0043190">
    <property type="term" value="C:ATP-binding cassette (ABC) transporter complex"/>
    <property type="evidence" value="ECO:0007669"/>
    <property type="project" value="InterPro"/>
</dbReference>
<dbReference type="EMBL" id="AP018738">
    <property type="protein sequence ID" value="BBE51085.1"/>
    <property type="molecule type" value="Genomic_DNA"/>
</dbReference>
<feature type="transmembrane region" description="Helical" evidence="7">
    <location>
        <begin position="123"/>
        <end position="150"/>
    </location>
</feature>
<dbReference type="KEGG" id="fam:OYT1_ch1537"/>
<feature type="transmembrane region" description="Helical" evidence="7">
    <location>
        <begin position="7"/>
        <end position="28"/>
    </location>
</feature>
<reference evidence="8 9" key="1">
    <citation type="submission" date="2018-06" db="EMBL/GenBank/DDBJ databases">
        <title>OYT1 Genome Sequencing.</title>
        <authorList>
            <person name="Kato S."/>
            <person name="Itoh T."/>
            <person name="Ohkuma M."/>
        </authorList>
    </citation>
    <scope>NUCLEOTIDE SEQUENCE [LARGE SCALE GENOMIC DNA]</scope>
    <source>
        <strain evidence="8 9">OYT1</strain>
    </source>
</reference>
<evidence type="ECO:0000313" key="9">
    <source>
        <dbReference type="Proteomes" id="UP000033070"/>
    </source>
</evidence>
<dbReference type="Proteomes" id="UP000033070">
    <property type="component" value="Chromosome"/>
</dbReference>
<name>A0A2Z6GD31_9PROT</name>
<feature type="transmembrane region" description="Helical" evidence="7">
    <location>
        <begin position="201"/>
        <end position="220"/>
    </location>
</feature>
<feature type="transmembrane region" description="Helical" evidence="7">
    <location>
        <begin position="34"/>
        <end position="56"/>
    </location>
</feature>
<evidence type="ECO:0000256" key="6">
    <source>
        <dbReference type="RuleBase" id="RU003943"/>
    </source>
</evidence>
<proteinExistence type="inferred from homology"/>
<keyword evidence="9" id="KW-1185">Reference proteome</keyword>
<keyword evidence="3 6" id="KW-0812">Transmembrane</keyword>
<comment type="similarity">
    <text evidence="2 6">Belongs to the ABC-3 integral membrane protein family.</text>
</comment>
<feature type="transmembrane region" description="Helical" evidence="7">
    <location>
        <begin position="93"/>
        <end position="111"/>
    </location>
</feature>
<dbReference type="GO" id="GO:0010043">
    <property type="term" value="P:response to zinc ion"/>
    <property type="evidence" value="ECO:0007669"/>
    <property type="project" value="TreeGrafter"/>
</dbReference>
<evidence type="ECO:0000313" key="8">
    <source>
        <dbReference type="EMBL" id="BBE51085.1"/>
    </source>
</evidence>
<protein>
    <recommendedName>
        <fullName evidence="10">High-affinity zinc uptake system membrane protein ZnuB</fullName>
    </recommendedName>
</protein>
<keyword evidence="5 7" id="KW-0472">Membrane</keyword>
<dbReference type="Pfam" id="PF00950">
    <property type="entry name" value="ABC-3"/>
    <property type="match status" value="1"/>
</dbReference>
<evidence type="ECO:0000256" key="2">
    <source>
        <dbReference type="ARBA" id="ARBA00008034"/>
    </source>
</evidence>
<gene>
    <name evidence="8" type="ORF">OYT1_ch1537</name>
</gene>
<feature type="transmembrane region" description="Helical" evidence="7">
    <location>
        <begin position="63"/>
        <end position="81"/>
    </location>
</feature>